<evidence type="ECO:0000256" key="2">
    <source>
        <dbReference type="ARBA" id="ARBA00037999"/>
    </source>
</evidence>
<dbReference type="Proteomes" id="UP000272464">
    <property type="component" value="Unassembled WGS sequence"/>
</dbReference>
<dbReference type="CDD" id="cd00616">
    <property type="entry name" value="AHBA_syn"/>
    <property type="match status" value="1"/>
</dbReference>
<dbReference type="GO" id="GO:0000271">
    <property type="term" value="P:polysaccharide biosynthetic process"/>
    <property type="evidence" value="ECO:0007669"/>
    <property type="project" value="TreeGrafter"/>
</dbReference>
<comment type="similarity">
    <text evidence="2 5">Belongs to the DegT/DnrJ/EryC1 family.</text>
</comment>
<dbReference type="Gene3D" id="3.40.640.10">
    <property type="entry name" value="Type I PLP-dependent aspartate aminotransferase-like (Major domain)"/>
    <property type="match status" value="1"/>
</dbReference>
<dbReference type="OrthoDB" id="9810913at2"/>
<dbReference type="GO" id="GO:0030170">
    <property type="term" value="F:pyridoxal phosphate binding"/>
    <property type="evidence" value="ECO:0007669"/>
    <property type="project" value="UniProtKB-ARBA"/>
</dbReference>
<evidence type="ECO:0000313" key="7">
    <source>
        <dbReference type="Proteomes" id="UP000272464"/>
    </source>
</evidence>
<keyword evidence="1 4" id="KW-0663">Pyridoxal phosphate</keyword>
<dbReference type="Gene3D" id="3.90.1150.10">
    <property type="entry name" value="Aspartate Aminotransferase, domain 1"/>
    <property type="match status" value="1"/>
</dbReference>
<evidence type="ECO:0000256" key="1">
    <source>
        <dbReference type="ARBA" id="ARBA00022898"/>
    </source>
</evidence>
<dbReference type="InterPro" id="IPR000653">
    <property type="entry name" value="DegT/StrS_aminotransferase"/>
</dbReference>
<keyword evidence="7" id="KW-1185">Reference proteome</keyword>
<feature type="active site" description="Proton acceptor" evidence="3">
    <location>
        <position position="194"/>
    </location>
</feature>
<gene>
    <name evidence="6" type="ORF">EJP77_07410</name>
</gene>
<dbReference type="PANTHER" id="PTHR30244">
    <property type="entry name" value="TRANSAMINASE"/>
    <property type="match status" value="1"/>
</dbReference>
<name>A0A433XHC3_9BACL</name>
<dbReference type="RefSeq" id="WP_127198582.1">
    <property type="nucleotide sequence ID" value="NZ_RZNX01000002.1"/>
</dbReference>
<proteinExistence type="inferred from homology"/>
<accession>A0A433XHC3</accession>
<protein>
    <submittedName>
        <fullName evidence="6">DegT/DnrJ/EryC1/StrS family aminotransferase</fullName>
    </submittedName>
</protein>
<keyword evidence="6" id="KW-0808">Transferase</keyword>
<dbReference type="FunFam" id="3.40.640.10:FF:000089">
    <property type="entry name" value="Aminotransferase, DegT/DnrJ/EryC1/StrS family"/>
    <property type="match status" value="1"/>
</dbReference>
<evidence type="ECO:0000256" key="3">
    <source>
        <dbReference type="PIRSR" id="PIRSR000390-1"/>
    </source>
</evidence>
<organism evidence="6 7">
    <name type="scientific">Paenibacillus zeisoli</name>
    <dbReference type="NCBI Taxonomy" id="2496267"/>
    <lineage>
        <taxon>Bacteria</taxon>
        <taxon>Bacillati</taxon>
        <taxon>Bacillota</taxon>
        <taxon>Bacilli</taxon>
        <taxon>Bacillales</taxon>
        <taxon>Paenibacillaceae</taxon>
        <taxon>Paenibacillus</taxon>
    </lineage>
</organism>
<dbReference type="PANTHER" id="PTHR30244:SF36">
    <property type="entry name" value="3-OXO-GLUCOSE-6-PHOSPHATE:GLUTAMATE AMINOTRANSFERASE"/>
    <property type="match status" value="1"/>
</dbReference>
<reference evidence="6 7" key="1">
    <citation type="submission" date="2018-12" db="EMBL/GenBank/DDBJ databases">
        <authorList>
            <person name="Sun L."/>
            <person name="Chen Z."/>
        </authorList>
    </citation>
    <scope>NUCLEOTIDE SEQUENCE [LARGE SCALE GENOMIC DNA]</scope>
    <source>
        <strain evidence="6 7">3-5-3</strain>
    </source>
</reference>
<evidence type="ECO:0000256" key="4">
    <source>
        <dbReference type="PIRSR" id="PIRSR000390-2"/>
    </source>
</evidence>
<dbReference type="InterPro" id="IPR015424">
    <property type="entry name" value="PyrdxlP-dep_Trfase"/>
</dbReference>
<evidence type="ECO:0000313" key="6">
    <source>
        <dbReference type="EMBL" id="RUT33468.1"/>
    </source>
</evidence>
<dbReference type="PIRSF" id="PIRSF000390">
    <property type="entry name" value="PLP_StrS"/>
    <property type="match status" value="1"/>
</dbReference>
<dbReference type="GO" id="GO:0008483">
    <property type="term" value="F:transaminase activity"/>
    <property type="evidence" value="ECO:0007669"/>
    <property type="project" value="UniProtKB-KW"/>
</dbReference>
<dbReference type="AlphaFoldDB" id="A0A433XHC3"/>
<dbReference type="InterPro" id="IPR015422">
    <property type="entry name" value="PyrdxlP-dep_Trfase_small"/>
</dbReference>
<dbReference type="InterPro" id="IPR015421">
    <property type="entry name" value="PyrdxlP-dep_Trfase_major"/>
</dbReference>
<comment type="caution">
    <text evidence="6">The sequence shown here is derived from an EMBL/GenBank/DDBJ whole genome shotgun (WGS) entry which is preliminary data.</text>
</comment>
<evidence type="ECO:0000256" key="5">
    <source>
        <dbReference type="RuleBase" id="RU004508"/>
    </source>
</evidence>
<dbReference type="EMBL" id="RZNX01000002">
    <property type="protein sequence ID" value="RUT33468.1"/>
    <property type="molecule type" value="Genomic_DNA"/>
</dbReference>
<keyword evidence="6" id="KW-0032">Aminotransferase</keyword>
<feature type="modified residue" description="N6-(pyridoxal phosphate)lysine" evidence="4">
    <location>
        <position position="194"/>
    </location>
</feature>
<dbReference type="SUPFAM" id="SSF53383">
    <property type="entry name" value="PLP-dependent transferases"/>
    <property type="match status" value="1"/>
</dbReference>
<sequence length="374" mass="41392">MEQPPVTLKRVPVLDLGPEIMELKPQLLRSIEDVLDKGAFIMGENVKEFEREAAEYLDVKHAIALNSGTDALVLALLTAGVGPGDEVVTTPFTFFATAEAISHVGAVPVFSDVDPLTFNLDVNRIEEVITPRTKAIIPVHLFGQVVDMDPILELADRYGLYVVEDTAQAFGAEYKGKKAGTIGDFGCYSFFPSKNLGAFGDGGMITTNNTVFAERVSMLRAHGSKKKYMNELVGYNSRLDEIQAAILRVKFPYIEEWNEARRRAADIYRELLGQTPGILLPAEEYYGRHVYHQFTIRVLGGRRDEVQAKLAEKGISSVIYYPIPVHQLPVYHHLRISQPIAELLAGEVLSLPIGPKIEASVQQIVAESVIEALR</sequence>
<dbReference type="Pfam" id="PF01041">
    <property type="entry name" value="DegT_DnrJ_EryC1"/>
    <property type="match status" value="1"/>
</dbReference>